<evidence type="ECO:0000256" key="1">
    <source>
        <dbReference type="ARBA" id="ARBA00010531"/>
    </source>
</evidence>
<dbReference type="Gene3D" id="3.40.50.790">
    <property type="match status" value="1"/>
</dbReference>
<dbReference type="PANTHER" id="PTHR36427:SF3">
    <property type="entry name" value="LARGE RIBOSOMAL SUBUNIT PROTEIN UL1M"/>
    <property type="match status" value="1"/>
</dbReference>
<dbReference type="GO" id="GO:1990904">
    <property type="term" value="C:ribonucleoprotein complex"/>
    <property type="evidence" value="ECO:0007669"/>
    <property type="project" value="UniProtKB-KW"/>
</dbReference>
<evidence type="ECO:0000256" key="2">
    <source>
        <dbReference type="ARBA" id="ARBA00022491"/>
    </source>
</evidence>
<dbReference type="InterPro" id="IPR023673">
    <property type="entry name" value="Ribosomal_uL1_CS"/>
</dbReference>
<feature type="region of interest" description="Disordered" evidence="7">
    <location>
        <begin position="1"/>
        <end position="37"/>
    </location>
</feature>
<dbReference type="GO" id="GO:0006417">
    <property type="term" value="P:regulation of translation"/>
    <property type="evidence" value="ECO:0007669"/>
    <property type="project" value="UniProtKB-KW"/>
</dbReference>
<evidence type="ECO:0000313" key="8">
    <source>
        <dbReference type="EMBL" id="OQA52532.1"/>
    </source>
</evidence>
<keyword evidence="5 6" id="KW-0687">Ribonucleoprotein</keyword>
<dbReference type="InterPro" id="IPR023674">
    <property type="entry name" value="Ribosomal_uL1-like"/>
</dbReference>
<sequence>MAKKKQENPVVEVEKQEIETDEIDKASSAQESEIGQEVDLETAEVQTQTKEKIAPEVAAINTDNQTAQEITQKTKKQVKKKKVEKKKQRSKSYLKSLEGGEFGKLYKIDEAVELIKKHSYAKFDATVNLAIRLQKSKKGDDAVRGTIKLPHGAGRTLKVAIADEKIIEEVKKGKTDFDILVASTQMMPKLGVVAKVLGPKGKMPNPKDGTVVDDPKSVVEDLSKNVVRYRQDLGANIHLPVGKVSFESKKLAENIQAVLKALSHLKKESVTISPTMGPGIKIDF</sequence>
<dbReference type="PROSITE" id="PS01199">
    <property type="entry name" value="RIBOSOMAL_L1"/>
    <property type="match status" value="1"/>
</dbReference>
<dbReference type="GO" id="GO:0005840">
    <property type="term" value="C:ribosome"/>
    <property type="evidence" value="ECO:0007669"/>
    <property type="project" value="UniProtKB-KW"/>
</dbReference>
<protein>
    <recommendedName>
        <fullName evidence="6">Ribosomal protein</fullName>
    </recommendedName>
</protein>
<keyword evidence="2" id="KW-0678">Repressor</keyword>
<evidence type="ECO:0000256" key="6">
    <source>
        <dbReference type="RuleBase" id="RU000659"/>
    </source>
</evidence>
<dbReference type="Gene3D" id="3.30.190.20">
    <property type="match status" value="1"/>
</dbReference>
<dbReference type="Pfam" id="PF00687">
    <property type="entry name" value="Ribosomal_L1"/>
    <property type="match status" value="1"/>
</dbReference>
<keyword evidence="3" id="KW-0810">Translation regulation</keyword>
<dbReference type="CDD" id="cd00403">
    <property type="entry name" value="Ribosomal_L1"/>
    <property type="match status" value="1"/>
</dbReference>
<accession>A0A1V5SET8</accession>
<dbReference type="Proteomes" id="UP000485367">
    <property type="component" value="Unassembled WGS sequence"/>
</dbReference>
<evidence type="ECO:0000256" key="4">
    <source>
        <dbReference type="ARBA" id="ARBA00022980"/>
    </source>
</evidence>
<name>A0A1V5SET8_9BACT</name>
<evidence type="ECO:0000256" key="3">
    <source>
        <dbReference type="ARBA" id="ARBA00022845"/>
    </source>
</evidence>
<dbReference type="EMBL" id="MWBO01000030">
    <property type="protein sequence ID" value="OQA52532.1"/>
    <property type="molecule type" value="Genomic_DNA"/>
</dbReference>
<reference evidence="8" key="1">
    <citation type="submission" date="2017-02" db="EMBL/GenBank/DDBJ databases">
        <title>Delving into the versatile metabolic prowess of the omnipresent phylum Bacteroidetes.</title>
        <authorList>
            <person name="Nobu M.K."/>
            <person name="Mei R."/>
            <person name="Narihiro T."/>
            <person name="Kuroda K."/>
            <person name="Liu W.-T."/>
        </authorList>
    </citation>
    <scope>NUCLEOTIDE SEQUENCE</scope>
    <source>
        <strain evidence="8">ADurb.Bin280</strain>
    </source>
</reference>
<dbReference type="AlphaFoldDB" id="A0A1V5SET8"/>
<dbReference type="SUPFAM" id="SSF56808">
    <property type="entry name" value="Ribosomal protein L1"/>
    <property type="match status" value="1"/>
</dbReference>
<gene>
    <name evidence="8" type="primary">rplA</name>
    <name evidence="8" type="ORF">BWY43_00478</name>
</gene>
<keyword evidence="4 6" id="KW-0689">Ribosomal protein</keyword>
<comment type="similarity">
    <text evidence="1 6">Belongs to the universal ribosomal protein uL1 family.</text>
</comment>
<proteinExistence type="inferred from homology"/>
<feature type="compositionally biased region" description="Basic and acidic residues" evidence="7">
    <location>
        <begin position="1"/>
        <end position="18"/>
    </location>
</feature>
<organism evidence="8">
    <name type="scientific">candidate division WS2 bacterium ADurb.Bin280</name>
    <dbReference type="NCBI Taxonomy" id="1852829"/>
    <lineage>
        <taxon>Bacteria</taxon>
        <taxon>candidate division WS2</taxon>
    </lineage>
</organism>
<dbReference type="InterPro" id="IPR028364">
    <property type="entry name" value="Ribosomal_uL1/biogenesis"/>
</dbReference>
<comment type="caution">
    <text evidence="8">The sequence shown here is derived from an EMBL/GenBank/DDBJ whole genome shotgun (WGS) entry which is preliminary data.</text>
</comment>
<dbReference type="InterPro" id="IPR016095">
    <property type="entry name" value="Ribosomal_uL1_3-a/b-sand"/>
</dbReference>
<evidence type="ECO:0000256" key="5">
    <source>
        <dbReference type="ARBA" id="ARBA00023274"/>
    </source>
</evidence>
<evidence type="ECO:0000256" key="7">
    <source>
        <dbReference type="SAM" id="MobiDB-lite"/>
    </source>
</evidence>
<dbReference type="PANTHER" id="PTHR36427">
    <property type="entry name" value="54S RIBOSOMAL PROTEIN L1, MITOCHONDRIAL"/>
    <property type="match status" value="1"/>
</dbReference>